<feature type="transmembrane region" description="Helical" evidence="9">
    <location>
        <begin position="279"/>
        <end position="300"/>
    </location>
</feature>
<keyword evidence="3" id="KW-1003">Cell membrane</keyword>
<evidence type="ECO:0000256" key="8">
    <source>
        <dbReference type="PIRNR" id="PIRNR038981"/>
    </source>
</evidence>
<gene>
    <name evidence="10" type="ORF">CLODIP_2_CD04137</name>
</gene>
<organism evidence="10 11">
    <name type="scientific">Cloeon dipterum</name>
    <dbReference type="NCBI Taxonomy" id="197152"/>
    <lineage>
        <taxon>Eukaryota</taxon>
        <taxon>Metazoa</taxon>
        <taxon>Ecdysozoa</taxon>
        <taxon>Arthropoda</taxon>
        <taxon>Hexapoda</taxon>
        <taxon>Insecta</taxon>
        <taxon>Pterygota</taxon>
        <taxon>Palaeoptera</taxon>
        <taxon>Ephemeroptera</taxon>
        <taxon>Pisciforma</taxon>
        <taxon>Baetidae</taxon>
        <taxon>Cloeon</taxon>
    </lineage>
</organism>
<name>A0A8S1DAI6_9INSE</name>
<feature type="transmembrane region" description="Helical" evidence="9">
    <location>
        <begin position="26"/>
        <end position="47"/>
    </location>
</feature>
<comment type="subcellular location">
    <subcellularLocation>
        <location evidence="1">Cell membrane</location>
        <topology evidence="1">Multi-pass membrane protein</topology>
    </subcellularLocation>
</comment>
<dbReference type="PANTHER" id="PTHR21421">
    <property type="entry name" value="GUSTATORY RECEPTOR"/>
    <property type="match status" value="1"/>
</dbReference>
<keyword evidence="8" id="KW-0807">Transducer</keyword>
<keyword evidence="4 9" id="KW-0812">Transmembrane</keyword>
<dbReference type="InterPro" id="IPR009318">
    <property type="entry name" value="Gustatory_rcpt"/>
</dbReference>
<proteinExistence type="inferred from homology"/>
<dbReference type="PIRSF" id="PIRSF038981">
    <property type="entry name" value="GRP"/>
    <property type="match status" value="1"/>
</dbReference>
<feature type="transmembrane region" description="Helical" evidence="9">
    <location>
        <begin position="312"/>
        <end position="332"/>
    </location>
</feature>
<keyword evidence="11" id="KW-1185">Reference proteome</keyword>
<evidence type="ECO:0000256" key="9">
    <source>
        <dbReference type="SAM" id="Phobius"/>
    </source>
</evidence>
<evidence type="ECO:0000256" key="7">
    <source>
        <dbReference type="ARBA" id="ARBA00023170"/>
    </source>
</evidence>
<evidence type="ECO:0000313" key="11">
    <source>
        <dbReference type="Proteomes" id="UP000494165"/>
    </source>
</evidence>
<keyword evidence="7 8" id="KW-0675">Receptor</keyword>
<keyword evidence="6 9" id="KW-0472">Membrane</keyword>
<feature type="transmembrane region" description="Helical" evidence="9">
    <location>
        <begin position="59"/>
        <end position="81"/>
    </location>
</feature>
<dbReference type="OrthoDB" id="5800391at2759"/>
<dbReference type="Pfam" id="PF06151">
    <property type="entry name" value="Trehalose_recp"/>
    <property type="match status" value="1"/>
</dbReference>
<evidence type="ECO:0000256" key="5">
    <source>
        <dbReference type="ARBA" id="ARBA00022989"/>
    </source>
</evidence>
<sequence length="418" mass="46156">MLKANKPGPDKSLQRNEKKNSLHSSLGPVLALAHLCGLLPVHGIFASNPKYLRYKLNSYLGWYSATIFFSMATLAGLSMIHTARSLRSDTFSVLGGLAGATAGTIFYANAAVATYLFWRLASRWRPLMLQWAAVEHQIRQSHPTPQKARLKTLALTGTVLLLAMAEHGLSISTHSKSNSLTEWVKNYSLSSHPFIFSSLEYSFALGVAVQILSRIATVTWNFTDLFLMIIGQSLTLRFDQFNNSILKHTLTRHQWSGARTQFASLAHLTRSVDAQISGIIFLSFANNLYFICMQLLNGLTPYEGADRMMHSVYYWASFSFLLSRTAAVTIYLSNVHVASKNGLPAVYACPSGTFTQDTERLLNQMSSDELSLTGLGLFHVTRSFLLAVAGAIATYEVVLIQFNVAIIQTNPGNATKIN</sequence>
<evidence type="ECO:0000256" key="2">
    <source>
        <dbReference type="ARBA" id="ARBA00005327"/>
    </source>
</evidence>
<reference evidence="10 11" key="1">
    <citation type="submission" date="2020-04" db="EMBL/GenBank/DDBJ databases">
        <authorList>
            <person name="Alioto T."/>
            <person name="Alioto T."/>
            <person name="Gomez Garrido J."/>
        </authorList>
    </citation>
    <scope>NUCLEOTIDE SEQUENCE [LARGE SCALE GENOMIC DNA]</scope>
</reference>
<evidence type="ECO:0000313" key="10">
    <source>
        <dbReference type="EMBL" id="CAB3379388.1"/>
    </source>
</evidence>
<dbReference type="AlphaFoldDB" id="A0A8S1DAI6"/>
<feature type="transmembrane region" description="Helical" evidence="9">
    <location>
        <begin position="93"/>
        <end position="118"/>
    </location>
</feature>
<dbReference type="GO" id="GO:0008527">
    <property type="term" value="F:taste receptor activity"/>
    <property type="evidence" value="ECO:0007669"/>
    <property type="project" value="InterPro"/>
</dbReference>
<evidence type="ECO:0000256" key="6">
    <source>
        <dbReference type="ARBA" id="ARBA00023136"/>
    </source>
</evidence>
<dbReference type="Proteomes" id="UP000494165">
    <property type="component" value="Unassembled WGS sequence"/>
</dbReference>
<evidence type="ECO:0000256" key="4">
    <source>
        <dbReference type="ARBA" id="ARBA00022692"/>
    </source>
</evidence>
<dbReference type="GO" id="GO:0050916">
    <property type="term" value="P:sensory perception of sweet taste"/>
    <property type="evidence" value="ECO:0007669"/>
    <property type="project" value="UniProtKB-ARBA"/>
</dbReference>
<comment type="caution">
    <text evidence="10">The sequence shown here is derived from an EMBL/GenBank/DDBJ whole genome shotgun (WGS) entry which is preliminary data.</text>
</comment>
<dbReference type="GO" id="GO:0007165">
    <property type="term" value="P:signal transduction"/>
    <property type="evidence" value="ECO:0007669"/>
    <property type="project" value="UniProtKB-KW"/>
</dbReference>
<accession>A0A8S1DAI6</accession>
<evidence type="ECO:0000256" key="3">
    <source>
        <dbReference type="ARBA" id="ARBA00022475"/>
    </source>
</evidence>
<protein>
    <recommendedName>
        <fullName evidence="8">Gustatory receptor</fullName>
    </recommendedName>
</protein>
<evidence type="ECO:0000256" key="1">
    <source>
        <dbReference type="ARBA" id="ARBA00004651"/>
    </source>
</evidence>
<comment type="similarity">
    <text evidence="2">Belongs to the insect chemoreceptor superfamily. Gustatory receptor (GR) family. Gr5a subfamily.</text>
</comment>
<keyword evidence="5 9" id="KW-1133">Transmembrane helix</keyword>
<dbReference type="PANTHER" id="PTHR21421:SF29">
    <property type="entry name" value="GUSTATORY RECEPTOR 5A FOR TREHALOSE-RELATED"/>
    <property type="match status" value="1"/>
</dbReference>
<dbReference type="EMBL" id="CADEPI010000185">
    <property type="protein sequence ID" value="CAB3379388.1"/>
    <property type="molecule type" value="Genomic_DNA"/>
</dbReference>
<dbReference type="GO" id="GO:0005886">
    <property type="term" value="C:plasma membrane"/>
    <property type="evidence" value="ECO:0007669"/>
    <property type="project" value="UniProtKB-SubCell"/>
</dbReference>
<comment type="function">
    <text evidence="8">Plays a role in the sugar gustatory response.</text>
</comment>